<dbReference type="Gene3D" id="2.70.70.10">
    <property type="entry name" value="Glucose Permease (Domain IIA)"/>
    <property type="match status" value="1"/>
</dbReference>
<accession>A0A1W1E779</accession>
<gene>
    <name evidence="3" type="ORF">MNB_SV-4-1450</name>
</gene>
<evidence type="ECO:0000259" key="2">
    <source>
        <dbReference type="Pfam" id="PF01551"/>
    </source>
</evidence>
<dbReference type="CDD" id="cd12797">
    <property type="entry name" value="M23_peptidase"/>
    <property type="match status" value="1"/>
</dbReference>
<dbReference type="SUPFAM" id="SSF51261">
    <property type="entry name" value="Duplicated hybrid motif"/>
    <property type="match status" value="1"/>
</dbReference>
<protein>
    <submittedName>
        <fullName evidence="3">Membrane-bound metallopeptidase</fullName>
    </submittedName>
</protein>
<reference evidence="3" key="1">
    <citation type="submission" date="2016-10" db="EMBL/GenBank/DDBJ databases">
        <authorList>
            <person name="de Groot N.N."/>
        </authorList>
    </citation>
    <scope>NUCLEOTIDE SEQUENCE</scope>
</reference>
<dbReference type="Gene3D" id="1.10.287.1490">
    <property type="match status" value="1"/>
</dbReference>
<proteinExistence type="predicted"/>
<feature type="coiled-coil region" evidence="1">
    <location>
        <begin position="236"/>
        <end position="310"/>
    </location>
</feature>
<dbReference type="EMBL" id="FPIB01000002">
    <property type="protein sequence ID" value="SFV89711.1"/>
    <property type="molecule type" value="Genomic_DNA"/>
</dbReference>
<dbReference type="InterPro" id="IPR016047">
    <property type="entry name" value="M23ase_b-sheet_dom"/>
</dbReference>
<feature type="domain" description="M23ase beta-sheet core" evidence="2">
    <location>
        <begin position="362"/>
        <end position="450"/>
    </location>
</feature>
<dbReference type="InterPro" id="IPR011055">
    <property type="entry name" value="Dup_hybrid_motif"/>
</dbReference>
<feature type="coiled-coil region" evidence="1">
    <location>
        <begin position="144"/>
        <end position="209"/>
    </location>
</feature>
<organism evidence="3">
    <name type="scientific">hydrothermal vent metagenome</name>
    <dbReference type="NCBI Taxonomy" id="652676"/>
    <lineage>
        <taxon>unclassified sequences</taxon>
        <taxon>metagenomes</taxon>
        <taxon>ecological metagenomes</taxon>
    </lineage>
</organism>
<dbReference type="Pfam" id="PF01551">
    <property type="entry name" value="Peptidase_M23"/>
    <property type="match status" value="1"/>
</dbReference>
<keyword evidence="1" id="KW-0175">Coiled coil</keyword>
<evidence type="ECO:0000313" key="3">
    <source>
        <dbReference type="EMBL" id="SFV89711.1"/>
    </source>
</evidence>
<evidence type="ECO:0000256" key="1">
    <source>
        <dbReference type="SAM" id="Coils"/>
    </source>
</evidence>
<name>A0A1W1E779_9ZZZZ</name>
<sequence>MRAFILYCFLACSLLLGASSTVKKISTSKKHLTKVEREQKRASRRLDKIAKDIKTTEKEIAYLDRKIEELGKDQNETEAAYVQLKEELKHSEKEFEQTAAELEQKRKQFISLLSERFSVLFAMEKAHDPTRRSIIDQEVYRAYKAQNTRMLARLKKEIKLLKKKKEDKKYQRNRTKNQLARIVKRRESYAQKKKQKQKLLKRLAADEEKYTAKLQKIVDRQNALRATLAKLNILRKQEVEEARKRAAARKRAMQLEKERKRKLRIAKAKAREKARKAKEALKRAKTEEARKQAQLAAKEAAEESKAIAKESQKVRNINSSYKKEAVYKYRGGKTISPIAGAKLVKKFGTYVDPIYKIKIFNESITLQAPREDARVKNVLNGKVVFAGKSSMLGKVVVVAHSGKMHTVYAGLSKIAPTIRVGKKIKKGYVVGKVRRKLVFQATKNSKHINPLRLIRL</sequence>
<dbReference type="AlphaFoldDB" id="A0A1W1E779"/>
<feature type="coiled-coil region" evidence="1">
    <location>
        <begin position="32"/>
        <end position="108"/>
    </location>
</feature>